<accession>A0A2T7URB0</accession>
<keyword evidence="2" id="KW-1185">Reference proteome</keyword>
<name>A0A2T7URB0_9RHOB</name>
<organism evidence="1 2">
    <name type="scientific">Pararhodobacter aggregans</name>
    <dbReference type="NCBI Taxonomy" id="404875"/>
    <lineage>
        <taxon>Bacteria</taxon>
        <taxon>Pseudomonadati</taxon>
        <taxon>Pseudomonadota</taxon>
        <taxon>Alphaproteobacteria</taxon>
        <taxon>Rhodobacterales</taxon>
        <taxon>Paracoccaceae</taxon>
        <taxon>Pararhodobacter</taxon>
    </lineage>
</organism>
<dbReference type="OrthoDB" id="8454346at2"/>
<proteinExistence type="predicted"/>
<dbReference type="EMBL" id="QDDR01000006">
    <property type="protein sequence ID" value="PVE47263.1"/>
    <property type="molecule type" value="Genomic_DNA"/>
</dbReference>
<evidence type="ECO:0000313" key="2">
    <source>
        <dbReference type="Proteomes" id="UP000244810"/>
    </source>
</evidence>
<sequence>MPMQLDAIEANSADQDRGAWFDLFDPVTGAKTGIRLRLAGPDSATQGRARLAMTDELAEAADDEGKVSAAAREKIRLRSLASCVLAWEIEEGGEPVPFTQANVLRLLRSARWVEEQIDAMAGNRAAHWGAI</sequence>
<evidence type="ECO:0000313" key="1">
    <source>
        <dbReference type="EMBL" id="PVE47263.1"/>
    </source>
</evidence>
<comment type="caution">
    <text evidence="1">The sequence shown here is derived from an EMBL/GenBank/DDBJ whole genome shotgun (WGS) entry which is preliminary data.</text>
</comment>
<protein>
    <submittedName>
        <fullName evidence="1">Uncharacterized protein</fullName>
    </submittedName>
</protein>
<reference evidence="1 2" key="1">
    <citation type="journal article" date="2011" name="Syst. Appl. Microbiol.">
        <title>Defluviimonas denitrificans gen. nov., sp. nov., and Pararhodobacter aggregans gen. nov., sp. nov., non-phototrophic Rhodobacteraceae from the biofilter of a marine aquaculture.</title>
        <authorList>
            <person name="Foesel B.U."/>
            <person name="Drake H.L."/>
            <person name="Schramm A."/>
        </authorList>
    </citation>
    <scope>NUCLEOTIDE SEQUENCE [LARGE SCALE GENOMIC DNA]</scope>
    <source>
        <strain evidence="1 2">D1-19</strain>
    </source>
</reference>
<dbReference type="AlphaFoldDB" id="A0A2T7URB0"/>
<gene>
    <name evidence="1" type="ORF">DDE23_12250</name>
</gene>
<dbReference type="Proteomes" id="UP000244810">
    <property type="component" value="Unassembled WGS sequence"/>
</dbReference>